<evidence type="ECO:0000256" key="7">
    <source>
        <dbReference type="ARBA" id="ARBA00023157"/>
    </source>
</evidence>
<dbReference type="PANTHER" id="PTHR24270:SF63">
    <property type="entry name" value="TERRIBLY REDUCED OPTIC LOBES, ISOFORM B"/>
    <property type="match status" value="1"/>
</dbReference>
<evidence type="ECO:0000313" key="10">
    <source>
        <dbReference type="Proteomes" id="UP000694560"/>
    </source>
</evidence>
<evidence type="ECO:0000256" key="1">
    <source>
        <dbReference type="ARBA" id="ARBA00004167"/>
    </source>
</evidence>
<sequence length="239" mass="24967">KRSRAGTAILGNTYSVRAHPGTHGPWALPAPIPCQGSCSSIDCVCDDGRCVSSSWRCDGAADCLDGSDEQDCGTYSRCDGVPQCPDGSDETGCWTPTQECALRCDTATRCIPKSWLCDGHADCLDHSDEQGCGETWMDGWDGLLGLRAGSLFHPLPCRAAHGKKGCVGTRSGAALVAVSASLMSGAAMERLTAQMAVTRLAVSNTLILSPLCPTQGWLVGAQHSGTWACVCTEVKGPIC</sequence>
<dbReference type="CDD" id="cd00112">
    <property type="entry name" value="LDLa"/>
    <property type="match status" value="2"/>
</dbReference>
<dbReference type="Proteomes" id="UP000694560">
    <property type="component" value="Unplaced"/>
</dbReference>
<feature type="disulfide bond" evidence="8">
    <location>
        <begin position="45"/>
        <end position="63"/>
    </location>
</feature>
<comment type="caution">
    <text evidence="8">Lacks conserved residue(s) required for the propagation of feature annotation.</text>
</comment>
<feature type="disulfide bond" evidence="8">
    <location>
        <begin position="57"/>
        <end position="72"/>
    </location>
</feature>
<dbReference type="SMART" id="SM00192">
    <property type="entry name" value="LDLa"/>
    <property type="match status" value="2"/>
</dbReference>
<dbReference type="GO" id="GO:0012505">
    <property type="term" value="C:endomembrane system"/>
    <property type="evidence" value="ECO:0007669"/>
    <property type="project" value="UniProtKB-SubCell"/>
</dbReference>
<dbReference type="GO" id="GO:0016192">
    <property type="term" value="P:vesicle-mediated transport"/>
    <property type="evidence" value="ECO:0007669"/>
    <property type="project" value="UniProtKB-ARBA"/>
</dbReference>
<dbReference type="PROSITE" id="PS01209">
    <property type="entry name" value="LDLRA_1"/>
    <property type="match status" value="2"/>
</dbReference>
<name>A0A8C5TT55_9PASS</name>
<dbReference type="Gene3D" id="4.10.1220.10">
    <property type="entry name" value="EGF-type module"/>
    <property type="match status" value="1"/>
</dbReference>
<dbReference type="OrthoDB" id="10037294at2759"/>
<keyword evidence="5" id="KW-1133">Transmembrane helix</keyword>
<dbReference type="PROSITE" id="PS50068">
    <property type="entry name" value="LDLRA_2"/>
    <property type="match status" value="2"/>
</dbReference>
<evidence type="ECO:0000256" key="2">
    <source>
        <dbReference type="ARBA" id="ARBA00004308"/>
    </source>
</evidence>
<keyword evidence="4" id="KW-0677">Repeat</keyword>
<evidence type="ECO:0000256" key="5">
    <source>
        <dbReference type="ARBA" id="ARBA00022989"/>
    </source>
</evidence>
<dbReference type="Ensembl" id="ENSMCST00000013004.1">
    <property type="protein sequence ID" value="ENSMCSP00000012675.1"/>
    <property type="gene ID" value="ENSMCSG00000008962.1"/>
</dbReference>
<reference evidence="9" key="2">
    <citation type="submission" date="2025-09" db="UniProtKB">
        <authorList>
            <consortium name="Ensembl"/>
        </authorList>
    </citation>
    <scope>IDENTIFICATION</scope>
</reference>
<comment type="subcellular location">
    <subcellularLocation>
        <location evidence="2">Endomembrane system</location>
    </subcellularLocation>
    <subcellularLocation>
        <location evidence="1">Membrane</location>
        <topology evidence="1">Single-pass membrane protein</topology>
    </subcellularLocation>
</comment>
<proteinExistence type="predicted"/>
<evidence type="ECO:0000256" key="4">
    <source>
        <dbReference type="ARBA" id="ARBA00022737"/>
    </source>
</evidence>
<keyword evidence="10" id="KW-1185">Reference proteome</keyword>
<dbReference type="PANTHER" id="PTHR24270">
    <property type="entry name" value="LOW-DENSITY LIPOPROTEIN RECEPTOR-RELATED"/>
    <property type="match status" value="1"/>
</dbReference>
<dbReference type="AlphaFoldDB" id="A0A8C5TT55"/>
<evidence type="ECO:0000256" key="3">
    <source>
        <dbReference type="ARBA" id="ARBA00022692"/>
    </source>
</evidence>
<evidence type="ECO:0000256" key="6">
    <source>
        <dbReference type="ARBA" id="ARBA00023136"/>
    </source>
</evidence>
<keyword evidence="7 8" id="KW-1015">Disulfide bond</keyword>
<reference evidence="9" key="1">
    <citation type="submission" date="2025-08" db="UniProtKB">
        <authorList>
            <consortium name="Ensembl"/>
        </authorList>
    </citation>
    <scope>IDENTIFICATION</scope>
</reference>
<evidence type="ECO:0000313" key="9">
    <source>
        <dbReference type="Ensembl" id="ENSMCSP00000012675.1"/>
    </source>
</evidence>
<feature type="disulfide bond" evidence="8">
    <location>
        <begin position="117"/>
        <end position="132"/>
    </location>
</feature>
<keyword evidence="3" id="KW-0812">Transmembrane</keyword>
<dbReference type="InterPro" id="IPR036055">
    <property type="entry name" value="LDL_receptor-like_sf"/>
</dbReference>
<organism evidence="9 10">
    <name type="scientific">Malurus cyaneus samueli</name>
    <dbReference type="NCBI Taxonomy" id="2593467"/>
    <lineage>
        <taxon>Eukaryota</taxon>
        <taxon>Metazoa</taxon>
        <taxon>Chordata</taxon>
        <taxon>Craniata</taxon>
        <taxon>Vertebrata</taxon>
        <taxon>Euteleostomi</taxon>
        <taxon>Archelosauria</taxon>
        <taxon>Archosauria</taxon>
        <taxon>Dinosauria</taxon>
        <taxon>Saurischia</taxon>
        <taxon>Theropoda</taxon>
        <taxon>Coelurosauria</taxon>
        <taxon>Aves</taxon>
        <taxon>Neognathae</taxon>
        <taxon>Neoaves</taxon>
        <taxon>Telluraves</taxon>
        <taxon>Australaves</taxon>
        <taxon>Passeriformes</taxon>
        <taxon>Meliphagoidea</taxon>
        <taxon>Maluridae</taxon>
        <taxon>Malurus</taxon>
    </lineage>
</organism>
<dbReference type="Gene3D" id="4.10.400.10">
    <property type="entry name" value="Low-density Lipoprotein Receptor"/>
    <property type="match status" value="2"/>
</dbReference>
<keyword evidence="6" id="KW-0472">Membrane</keyword>
<dbReference type="PRINTS" id="PR00261">
    <property type="entry name" value="LDLRECEPTOR"/>
</dbReference>
<evidence type="ECO:0000256" key="8">
    <source>
        <dbReference type="PROSITE-ProRule" id="PRU00124"/>
    </source>
</evidence>
<dbReference type="InterPro" id="IPR050685">
    <property type="entry name" value="LDLR"/>
</dbReference>
<dbReference type="InterPro" id="IPR002172">
    <property type="entry name" value="LDrepeatLR_classA_rpt"/>
</dbReference>
<dbReference type="InterPro" id="IPR023415">
    <property type="entry name" value="LDLR_class-A_CS"/>
</dbReference>
<feature type="disulfide bond" evidence="8">
    <location>
        <begin position="38"/>
        <end position="50"/>
    </location>
</feature>
<dbReference type="GO" id="GO:0005886">
    <property type="term" value="C:plasma membrane"/>
    <property type="evidence" value="ECO:0007669"/>
    <property type="project" value="TreeGrafter"/>
</dbReference>
<protein>
    <submittedName>
        <fullName evidence="9">Uncharacterized protein</fullName>
    </submittedName>
</protein>
<accession>A0A8C5TT55</accession>
<dbReference type="Pfam" id="PF00057">
    <property type="entry name" value="Ldl_recept_a"/>
    <property type="match status" value="2"/>
</dbReference>
<dbReference type="SUPFAM" id="SSF57424">
    <property type="entry name" value="LDL receptor-like module"/>
    <property type="match status" value="3"/>
</dbReference>